<feature type="transmembrane region" description="Helical" evidence="7">
    <location>
        <begin position="661"/>
        <end position="681"/>
    </location>
</feature>
<feature type="transmembrane region" description="Helical" evidence="7">
    <location>
        <begin position="184"/>
        <end position="204"/>
    </location>
</feature>
<feature type="transmembrane region" description="Helical" evidence="7">
    <location>
        <begin position="525"/>
        <end position="547"/>
    </location>
</feature>
<feature type="transmembrane region" description="Helical" evidence="7">
    <location>
        <begin position="67"/>
        <end position="86"/>
    </location>
</feature>
<feature type="transmembrane region" description="Helical" evidence="7">
    <location>
        <begin position="337"/>
        <end position="355"/>
    </location>
</feature>
<feature type="transmembrane region" description="Helical" evidence="7">
    <location>
        <begin position="93"/>
        <end position="112"/>
    </location>
</feature>
<dbReference type="AlphaFoldDB" id="A0A0F9NX06"/>
<dbReference type="Pfam" id="PF00361">
    <property type="entry name" value="Proton_antipo_M"/>
    <property type="match status" value="1"/>
</dbReference>
<dbReference type="GO" id="GO:0016491">
    <property type="term" value="F:oxidoreductase activity"/>
    <property type="evidence" value="ECO:0007669"/>
    <property type="project" value="UniProtKB-KW"/>
</dbReference>
<dbReference type="GO" id="GO:0005886">
    <property type="term" value="C:plasma membrane"/>
    <property type="evidence" value="ECO:0007669"/>
    <property type="project" value="UniProtKB-SubCell"/>
</dbReference>
<feature type="transmembrane region" description="Helical" evidence="7">
    <location>
        <begin position="452"/>
        <end position="473"/>
    </location>
</feature>
<proteinExistence type="predicted"/>
<sequence length="686" mass="75974">MQLLLVPAVIFLVGSLLIPLFKGPARKIYILLIPIAGFINILLIKPGTIVKYKFLDFTIVPLYADKLSLIVGYIFIIIGFFALLYTLHVKENIHHVLAIWYMGTSLGAVFAGDFLTLYVFWELIALSSTALVFLNKKQDARKAAFRYLIMHLIGGLLLLGGIWLNYLDTGSMLISQFKTANPAFILFVIGVGVNTGFVLLHTWLPDTYPRALFTVSVFMSVYTTKTAVYLLARTVPGWDIIAYMGAAMAVFGVTMALMQNNARKLLSYHIISQVGYMVAAIGIGGAVGVDGGIFHLFNHILYKALLFMTIGAVIYSVGKENLHEMGGLSKKMPITTLAAIVASLSISGAPLFNGFASKSLIFEAAHSSDFIYLMLELAAIGTFLSFLKFTYYGFLRPNKKLEAEAKEVPINMTIAMGGVAVLCVAIGVYPALITKILPFASTHAFYTGKSIFGMFQLITISVIAFALGSKAIFMPHNRLTLDFDLIYIRIINGLAILPNIFSNLNDWFEAKTERIPYYLSLTKKPLASITNFFSDTLFVIWVDMWLFRPAGKLNMKIDKDYDPQLEKNALFKPFYWLINFLDNLSNRMAKAMSFIDTNVVDKTADNVSGFMFGQKEIFSGHKASSFANLFDKIIVDGIVNGVAGVVVFLGDRVRRMQSGLVQNYALIIVFALAFMIFALSIKGGLK</sequence>
<dbReference type="InterPro" id="IPR052175">
    <property type="entry name" value="ComplexI-like_HydComp"/>
</dbReference>
<reference evidence="9" key="1">
    <citation type="journal article" date="2015" name="Nature">
        <title>Complex archaea that bridge the gap between prokaryotes and eukaryotes.</title>
        <authorList>
            <person name="Spang A."/>
            <person name="Saw J.H."/>
            <person name="Jorgensen S.L."/>
            <person name="Zaremba-Niedzwiedzka K."/>
            <person name="Martijn J."/>
            <person name="Lind A.E."/>
            <person name="van Eijk R."/>
            <person name="Schleper C."/>
            <person name="Guy L."/>
            <person name="Ettema T.J."/>
        </authorList>
    </citation>
    <scope>NUCLEOTIDE SEQUENCE</scope>
</reference>
<comment type="subcellular location">
    <subcellularLocation>
        <location evidence="1">Cell membrane</location>
        <topology evidence="1">Multi-pass membrane protein</topology>
    </subcellularLocation>
</comment>
<feature type="domain" description="NADH:quinone oxidoreductase/Mrp antiporter transmembrane" evidence="8">
    <location>
        <begin position="111"/>
        <end position="376"/>
    </location>
</feature>
<feature type="transmembrane region" description="Helical" evidence="7">
    <location>
        <begin position="6"/>
        <end position="21"/>
    </location>
</feature>
<keyword evidence="5" id="KW-0560">Oxidoreductase</keyword>
<dbReference type="PANTHER" id="PTHR42682:SF4">
    <property type="entry name" value="NADH-UBIQUINONE_PLASTOQUINONE"/>
    <property type="match status" value="1"/>
</dbReference>
<feature type="transmembrane region" description="Helical" evidence="7">
    <location>
        <begin position="211"/>
        <end position="232"/>
    </location>
</feature>
<comment type="caution">
    <text evidence="9">The sequence shown here is derived from an EMBL/GenBank/DDBJ whole genome shotgun (WGS) entry which is preliminary data.</text>
</comment>
<dbReference type="NCBIfam" id="NF009310">
    <property type="entry name" value="PRK12668.1"/>
    <property type="match status" value="1"/>
</dbReference>
<dbReference type="PANTHER" id="PTHR42682">
    <property type="entry name" value="HYDROGENASE-4 COMPONENT F"/>
    <property type="match status" value="1"/>
</dbReference>
<keyword evidence="2" id="KW-1003">Cell membrane</keyword>
<evidence type="ECO:0000256" key="3">
    <source>
        <dbReference type="ARBA" id="ARBA00022692"/>
    </source>
</evidence>
<dbReference type="PRINTS" id="PR01434">
    <property type="entry name" value="NADHDHGNASE5"/>
</dbReference>
<dbReference type="InterPro" id="IPR001750">
    <property type="entry name" value="ND/Mrp_TM"/>
</dbReference>
<feature type="transmembrane region" description="Helical" evidence="7">
    <location>
        <begin position="300"/>
        <end position="317"/>
    </location>
</feature>
<evidence type="ECO:0000256" key="4">
    <source>
        <dbReference type="ARBA" id="ARBA00022989"/>
    </source>
</evidence>
<feature type="transmembrane region" description="Helical" evidence="7">
    <location>
        <begin position="118"/>
        <end position="135"/>
    </location>
</feature>
<feature type="transmembrane region" description="Helical" evidence="7">
    <location>
        <begin position="370"/>
        <end position="391"/>
    </location>
</feature>
<dbReference type="Gene3D" id="1.20.5.2700">
    <property type="match status" value="1"/>
</dbReference>
<gene>
    <name evidence="9" type="ORF">LCGC14_0973700</name>
</gene>
<feature type="transmembrane region" description="Helical" evidence="7">
    <location>
        <begin position="270"/>
        <end position="294"/>
    </location>
</feature>
<keyword evidence="6 7" id="KW-0472">Membrane</keyword>
<feature type="transmembrane region" description="Helical" evidence="7">
    <location>
        <begin position="412"/>
        <end position="432"/>
    </location>
</feature>
<dbReference type="EMBL" id="LAZR01003593">
    <property type="protein sequence ID" value="KKN16657.1"/>
    <property type="molecule type" value="Genomic_DNA"/>
</dbReference>
<keyword evidence="4 7" id="KW-1133">Transmembrane helix</keyword>
<evidence type="ECO:0000313" key="9">
    <source>
        <dbReference type="EMBL" id="KKN16657.1"/>
    </source>
</evidence>
<name>A0A0F9NX06_9ZZZZ</name>
<feature type="transmembrane region" description="Helical" evidence="7">
    <location>
        <begin position="28"/>
        <end position="47"/>
    </location>
</feature>
<feature type="transmembrane region" description="Helical" evidence="7">
    <location>
        <begin position="485"/>
        <end position="505"/>
    </location>
</feature>
<evidence type="ECO:0000259" key="8">
    <source>
        <dbReference type="Pfam" id="PF00361"/>
    </source>
</evidence>
<keyword evidence="3 7" id="KW-0812">Transmembrane</keyword>
<organism evidence="9">
    <name type="scientific">marine sediment metagenome</name>
    <dbReference type="NCBI Taxonomy" id="412755"/>
    <lineage>
        <taxon>unclassified sequences</taxon>
        <taxon>metagenomes</taxon>
        <taxon>ecological metagenomes</taxon>
    </lineage>
</organism>
<evidence type="ECO:0000256" key="5">
    <source>
        <dbReference type="ARBA" id="ARBA00023002"/>
    </source>
</evidence>
<evidence type="ECO:0000256" key="1">
    <source>
        <dbReference type="ARBA" id="ARBA00004651"/>
    </source>
</evidence>
<evidence type="ECO:0000256" key="7">
    <source>
        <dbReference type="SAM" id="Phobius"/>
    </source>
</evidence>
<feature type="transmembrane region" description="Helical" evidence="7">
    <location>
        <begin position="238"/>
        <end position="258"/>
    </location>
</feature>
<evidence type="ECO:0000256" key="6">
    <source>
        <dbReference type="ARBA" id="ARBA00023136"/>
    </source>
</evidence>
<accession>A0A0F9NX06</accession>
<evidence type="ECO:0000256" key="2">
    <source>
        <dbReference type="ARBA" id="ARBA00022475"/>
    </source>
</evidence>
<protein>
    <recommendedName>
        <fullName evidence="8">NADH:quinone oxidoreductase/Mrp antiporter transmembrane domain-containing protein</fullName>
    </recommendedName>
</protein>
<feature type="transmembrane region" description="Helical" evidence="7">
    <location>
        <begin position="147"/>
        <end position="164"/>
    </location>
</feature>